<gene>
    <name evidence="1" type="primary">rlpA</name>
    <name evidence="4" type="ORF">SAMIE_1013030</name>
</gene>
<sequence length="314" mass="31949" precursor="true">MRSNNKGAALAILLLAAAWPDAGLGQSRGPAVDGPAVLGAPYDVGGTTYTPADPVYYDEVGYAALTDAGSRDGKTVTGEAFAPDSVVGAHKTLPLPAYVEVTALDSGRTILGRLNDRGPMANDRIIALSPGAAAQLGVAAGGAVRVRRVNPPEQERAILRSGGRAAERLPTPAPLLKALRAKLPPAPAHAAAPPVRPAKAEPVARSRPGADFDRPSPPTAAPPPKAPPKAVIPAPAPVKATAPDGRYIVQLGAFSTQARAKALAGRVGGRVEQAGALWRVRMGPFATREAAQAALKTAAAKGVENGSVIPHDGR</sequence>
<dbReference type="GO" id="GO:0009279">
    <property type="term" value="C:cell outer membrane"/>
    <property type="evidence" value="ECO:0007669"/>
    <property type="project" value="TreeGrafter"/>
</dbReference>
<dbReference type="PANTHER" id="PTHR34183">
    <property type="entry name" value="ENDOLYTIC PEPTIDOGLYCAN TRANSGLYCOSYLASE RLPA"/>
    <property type="match status" value="1"/>
</dbReference>
<feature type="chain" id="PRO_5019873923" description="Endolytic peptidoglycan transglycosylase RlpA" evidence="1">
    <location>
        <begin position="23"/>
        <end position="314"/>
    </location>
</feature>
<keyword evidence="5" id="KW-1185">Reference proteome</keyword>
<dbReference type="InterPro" id="IPR036908">
    <property type="entry name" value="RlpA-like_sf"/>
</dbReference>
<dbReference type="GO" id="GO:0071555">
    <property type="term" value="P:cell wall organization"/>
    <property type="evidence" value="ECO:0007669"/>
    <property type="project" value="UniProtKB-KW"/>
</dbReference>
<dbReference type="InterPro" id="IPR009009">
    <property type="entry name" value="RlpA-like_DPBB"/>
</dbReference>
<organism evidence="4 5">
    <name type="scientific">Sphingobium amiense</name>
    <dbReference type="NCBI Taxonomy" id="135719"/>
    <lineage>
        <taxon>Bacteria</taxon>
        <taxon>Pseudomonadati</taxon>
        <taxon>Pseudomonadota</taxon>
        <taxon>Alphaproteobacteria</taxon>
        <taxon>Sphingomonadales</taxon>
        <taxon>Sphingomonadaceae</taxon>
        <taxon>Sphingobium</taxon>
    </lineage>
</organism>
<dbReference type="Pfam" id="PF05036">
    <property type="entry name" value="SPOR"/>
    <property type="match status" value="1"/>
</dbReference>
<accession>A0A494WBA1</accession>
<name>A0A494WBA1_9SPHN</name>
<dbReference type="GO" id="GO:0042834">
    <property type="term" value="F:peptidoglycan binding"/>
    <property type="evidence" value="ECO:0007669"/>
    <property type="project" value="InterPro"/>
</dbReference>
<protein>
    <recommendedName>
        <fullName evidence="1">Endolytic peptidoglycan transglycosylase RlpA</fullName>
        <ecNumber evidence="1">4.2.2.-</ecNumber>
    </recommendedName>
</protein>
<proteinExistence type="inferred from homology"/>
<dbReference type="InterPro" id="IPR007730">
    <property type="entry name" value="SPOR-like_dom"/>
</dbReference>
<evidence type="ECO:0000313" key="4">
    <source>
        <dbReference type="EMBL" id="BBD97802.1"/>
    </source>
</evidence>
<keyword evidence="1" id="KW-0732">Signal</keyword>
<dbReference type="AlphaFoldDB" id="A0A494WBA1"/>
<dbReference type="HAMAP" id="MF_02071">
    <property type="entry name" value="RlpA"/>
    <property type="match status" value="1"/>
</dbReference>
<dbReference type="Gene3D" id="3.30.70.1070">
    <property type="entry name" value="Sporulation related repeat"/>
    <property type="match status" value="1"/>
</dbReference>
<reference evidence="4 5" key="1">
    <citation type="submission" date="2018-05" db="EMBL/GenBank/DDBJ databases">
        <title>Complete Genome Sequence of the Nonylphenol-Degrading Bacterium Sphingobium amiense DSM 16289T.</title>
        <authorList>
            <person name="Ootsuka M."/>
            <person name="Nishizawa T."/>
            <person name="Ohta H."/>
        </authorList>
    </citation>
    <scope>NUCLEOTIDE SEQUENCE [LARGE SCALE GENOMIC DNA]</scope>
    <source>
        <strain evidence="4 5">DSM 16289</strain>
    </source>
</reference>
<evidence type="ECO:0000313" key="5">
    <source>
        <dbReference type="Proteomes" id="UP000279959"/>
    </source>
</evidence>
<feature type="compositionally biased region" description="Basic and acidic residues" evidence="2">
    <location>
        <begin position="198"/>
        <end position="214"/>
    </location>
</feature>
<feature type="domain" description="SPOR" evidence="3">
    <location>
        <begin position="241"/>
        <end position="311"/>
    </location>
</feature>
<dbReference type="Gene3D" id="2.40.40.10">
    <property type="entry name" value="RlpA-like domain"/>
    <property type="match status" value="1"/>
</dbReference>
<dbReference type="RefSeq" id="WP_066696970.1">
    <property type="nucleotide sequence ID" value="NZ_AP018664.1"/>
</dbReference>
<dbReference type="Proteomes" id="UP000279959">
    <property type="component" value="Chromosome"/>
</dbReference>
<dbReference type="GO" id="GO:0008932">
    <property type="term" value="F:lytic endotransglycosylase activity"/>
    <property type="evidence" value="ECO:0007669"/>
    <property type="project" value="UniProtKB-UniRule"/>
</dbReference>
<feature type="region of interest" description="Disordered" evidence="2">
    <location>
        <begin position="185"/>
        <end position="231"/>
    </location>
</feature>
<dbReference type="GO" id="GO:0000270">
    <property type="term" value="P:peptidoglycan metabolic process"/>
    <property type="evidence" value="ECO:0007669"/>
    <property type="project" value="UniProtKB-UniRule"/>
</dbReference>
<dbReference type="InterPro" id="IPR034718">
    <property type="entry name" value="RlpA"/>
</dbReference>
<dbReference type="SUPFAM" id="SSF110997">
    <property type="entry name" value="Sporulation related repeat"/>
    <property type="match status" value="1"/>
</dbReference>
<evidence type="ECO:0000259" key="3">
    <source>
        <dbReference type="PROSITE" id="PS51724"/>
    </source>
</evidence>
<keyword evidence="1" id="KW-0456">Lyase</keyword>
<dbReference type="KEGG" id="sami:SAMIE_1013030"/>
<comment type="similarity">
    <text evidence="1">Belongs to the RlpA family.</text>
</comment>
<dbReference type="EC" id="4.2.2.-" evidence="1"/>
<evidence type="ECO:0000256" key="2">
    <source>
        <dbReference type="SAM" id="MobiDB-lite"/>
    </source>
</evidence>
<dbReference type="Pfam" id="PF03330">
    <property type="entry name" value="DPBB_1"/>
    <property type="match status" value="1"/>
</dbReference>
<dbReference type="InterPro" id="IPR036680">
    <property type="entry name" value="SPOR-like_sf"/>
</dbReference>
<comment type="function">
    <text evidence="1">Lytic transglycosylase with a strong preference for naked glycan strands that lack stem peptides.</text>
</comment>
<dbReference type="EMBL" id="AP018664">
    <property type="protein sequence ID" value="BBD97802.1"/>
    <property type="molecule type" value="Genomic_DNA"/>
</dbReference>
<dbReference type="CDD" id="cd22268">
    <property type="entry name" value="DPBB_RlpA-like"/>
    <property type="match status" value="1"/>
</dbReference>
<feature type="signal peptide" evidence="1">
    <location>
        <begin position="1"/>
        <end position="22"/>
    </location>
</feature>
<dbReference type="PROSITE" id="PS51724">
    <property type="entry name" value="SPOR"/>
    <property type="match status" value="1"/>
</dbReference>
<keyword evidence="1" id="KW-0961">Cell wall biogenesis/degradation</keyword>
<dbReference type="PANTHER" id="PTHR34183:SF1">
    <property type="entry name" value="ENDOLYTIC PEPTIDOGLYCAN TRANSGLYCOSYLASE RLPA"/>
    <property type="match status" value="1"/>
</dbReference>
<feature type="compositionally biased region" description="Pro residues" evidence="2">
    <location>
        <begin position="215"/>
        <end position="227"/>
    </location>
</feature>
<evidence type="ECO:0000256" key="1">
    <source>
        <dbReference type="HAMAP-Rule" id="MF_02071"/>
    </source>
</evidence>